<keyword evidence="5" id="KW-0158">Chromosome</keyword>
<proteinExistence type="inferred from homology"/>
<evidence type="ECO:0000256" key="4">
    <source>
        <dbReference type="ARBA" id="ARBA00016380"/>
    </source>
</evidence>
<accession>A0A6P3VUS8</accession>
<dbReference type="PANTHER" id="PTHR31740">
    <property type="entry name" value="CENTROMERE PROTEIN L"/>
    <property type="match status" value="1"/>
</dbReference>
<reference evidence="9" key="1">
    <citation type="submission" date="2025-08" db="UniProtKB">
        <authorList>
            <consortium name="RefSeq"/>
        </authorList>
    </citation>
    <scope>IDENTIFICATION</scope>
</reference>
<dbReference type="Proteomes" id="UP000515152">
    <property type="component" value="Chromosome 25"/>
</dbReference>
<keyword evidence="6" id="KW-0539">Nucleus</keyword>
<dbReference type="OrthoDB" id="8864979at2759"/>
<evidence type="ECO:0000256" key="6">
    <source>
        <dbReference type="ARBA" id="ARBA00023242"/>
    </source>
</evidence>
<evidence type="ECO:0000256" key="1">
    <source>
        <dbReference type="ARBA" id="ARBA00004123"/>
    </source>
</evidence>
<dbReference type="RefSeq" id="XP_012681693.1">
    <property type="nucleotide sequence ID" value="XM_012826239.2"/>
</dbReference>
<dbReference type="InterPro" id="IPR025204">
    <property type="entry name" value="CENP-L"/>
</dbReference>
<evidence type="ECO:0000313" key="9">
    <source>
        <dbReference type="RefSeq" id="XP_012681693.1"/>
    </source>
</evidence>
<dbReference type="GO" id="GO:0000775">
    <property type="term" value="C:chromosome, centromeric region"/>
    <property type="evidence" value="ECO:0007669"/>
    <property type="project" value="UniProtKB-SubCell"/>
</dbReference>
<dbReference type="GO" id="GO:0005634">
    <property type="term" value="C:nucleus"/>
    <property type="evidence" value="ECO:0007669"/>
    <property type="project" value="UniProtKB-SubCell"/>
</dbReference>
<comment type="subcellular location">
    <subcellularLocation>
        <location evidence="2">Chromosome</location>
        <location evidence="2">Centromere</location>
    </subcellularLocation>
    <subcellularLocation>
        <location evidence="1">Nucleus</location>
    </subcellularLocation>
</comment>
<protein>
    <recommendedName>
        <fullName evidence="4">Centromere protein L</fullName>
    </recommendedName>
</protein>
<evidence type="ECO:0000256" key="5">
    <source>
        <dbReference type="ARBA" id="ARBA00022454"/>
    </source>
</evidence>
<keyword evidence="7" id="KW-0137">Centromere</keyword>
<dbReference type="Pfam" id="PF13092">
    <property type="entry name" value="CENP-L"/>
    <property type="match status" value="1"/>
</dbReference>
<organism evidence="8 9">
    <name type="scientific">Clupea harengus</name>
    <name type="common">Atlantic herring</name>
    <dbReference type="NCBI Taxonomy" id="7950"/>
    <lineage>
        <taxon>Eukaryota</taxon>
        <taxon>Metazoa</taxon>
        <taxon>Chordata</taxon>
        <taxon>Craniata</taxon>
        <taxon>Vertebrata</taxon>
        <taxon>Euteleostomi</taxon>
        <taxon>Actinopterygii</taxon>
        <taxon>Neopterygii</taxon>
        <taxon>Teleostei</taxon>
        <taxon>Clupei</taxon>
        <taxon>Clupeiformes</taxon>
        <taxon>Clupeoidei</taxon>
        <taxon>Clupeidae</taxon>
        <taxon>Clupea</taxon>
    </lineage>
</organism>
<evidence type="ECO:0000256" key="2">
    <source>
        <dbReference type="ARBA" id="ARBA00004584"/>
    </source>
</evidence>
<keyword evidence="8" id="KW-1185">Reference proteome</keyword>
<evidence type="ECO:0000313" key="8">
    <source>
        <dbReference type="Proteomes" id="UP000515152"/>
    </source>
</evidence>
<comment type="similarity">
    <text evidence="3">Belongs to the CENP-L/IML3 family.</text>
</comment>
<dbReference type="KEGG" id="char:105899099"/>
<evidence type="ECO:0000256" key="3">
    <source>
        <dbReference type="ARBA" id="ARBA00011060"/>
    </source>
</evidence>
<name>A0A6P3VUS8_CLUHA</name>
<sequence length="354" mass="39797">MDVRSAVSTPVTQYTTHRRSKSYGRTFDATSRFCYTPGQLTITRIQTSRETAKARKITDKVDPEQVALLVKKEWKLSYVTPLYQFRHTKLKVYSRHLSAFIMAEKQQGMAVEVGLEAGFKVTFSTVLGMAETKDDAETVFIQIHNKPVFASEGDAPKVVWSGWLTCINGDPEYLQALPPEFVSLPLFCSSGAESLTFLVKSWFERTFDCSFGSMGLDPTDLHWLAALWTGCHSENNIRSLKLVWTLPSQPPLDVSLTVNAQDAWDLWDKVRQQDSTDNSISIEEVKRFITGIESHFFRHFKVYLSAGVLKKVSTALGSVHLDGKIKITCSDYMTTVLTLLTECAILKMPILPGC</sequence>
<dbReference type="CTD" id="91687"/>
<dbReference type="GeneID" id="105899099"/>
<evidence type="ECO:0000256" key="7">
    <source>
        <dbReference type="ARBA" id="ARBA00023328"/>
    </source>
</evidence>
<gene>
    <name evidence="9" type="primary">cenpl</name>
</gene>
<dbReference type="AlphaFoldDB" id="A0A6P3VUS8"/>
<dbReference type="PANTHER" id="PTHR31740:SF2">
    <property type="entry name" value="CENTROMERE PROTEIN L"/>
    <property type="match status" value="1"/>
</dbReference>